<dbReference type="PATRIC" id="fig|1473.5.peg.3204"/>
<evidence type="ECO:0000313" key="1">
    <source>
        <dbReference type="EMBL" id="KNE22335.1"/>
    </source>
</evidence>
<proteinExistence type="predicted"/>
<sequence length="105" mass="12000">MFVAANMDDLLLALKNKAPQILIKDEFKNEVISLTEHSLSEKETLGFELGSAGTSNFLAELFYQITNKFSNKPNEAKTIESKLRKYKLKKNSKEEIILSLQQLDY</sequence>
<dbReference type="RefSeq" id="WP_050349805.1">
    <property type="nucleotide sequence ID" value="NZ_CP073011.1"/>
</dbReference>
<keyword evidence="2" id="KW-1185">Reference proteome</keyword>
<protein>
    <submittedName>
        <fullName evidence="1">Uncharacterized protein</fullName>
    </submittedName>
</protein>
<dbReference type="EMBL" id="LGTO01000002">
    <property type="protein sequence ID" value="KNE22335.1"/>
    <property type="molecule type" value="Genomic_DNA"/>
</dbReference>
<dbReference type="OrthoDB" id="2937982at2"/>
<comment type="caution">
    <text evidence="1">The sequence shown here is derived from an EMBL/GenBank/DDBJ whole genome shotgun (WGS) entry which is preliminary data.</text>
</comment>
<name>A0A0L0QUH2_VIRPA</name>
<reference evidence="2" key="1">
    <citation type="submission" date="2015-07" db="EMBL/GenBank/DDBJ databases">
        <title>Fjat-10053 dsm26.</title>
        <authorList>
            <person name="Liu B."/>
            <person name="Wang J."/>
            <person name="Zhu Y."/>
            <person name="Liu G."/>
            <person name="Chen Q."/>
            <person name="Chen Z."/>
            <person name="Lan J."/>
            <person name="Che J."/>
            <person name="Ge C."/>
            <person name="Shi H."/>
            <person name="Pan Z."/>
            <person name="Liu X."/>
        </authorList>
    </citation>
    <scope>NUCLEOTIDE SEQUENCE [LARGE SCALE GENOMIC DNA]</scope>
    <source>
        <strain evidence="2">DSM 26</strain>
    </source>
</reference>
<gene>
    <name evidence="1" type="ORF">AFK71_01520</name>
</gene>
<dbReference type="Proteomes" id="UP000036780">
    <property type="component" value="Unassembled WGS sequence"/>
</dbReference>
<organism evidence="1 2">
    <name type="scientific">Virgibacillus pantothenticus</name>
    <dbReference type="NCBI Taxonomy" id="1473"/>
    <lineage>
        <taxon>Bacteria</taxon>
        <taxon>Bacillati</taxon>
        <taxon>Bacillota</taxon>
        <taxon>Bacilli</taxon>
        <taxon>Bacillales</taxon>
        <taxon>Bacillaceae</taxon>
        <taxon>Virgibacillus</taxon>
    </lineage>
</organism>
<accession>A0A0L0QUH2</accession>
<dbReference type="GeneID" id="66869206"/>
<evidence type="ECO:0000313" key="2">
    <source>
        <dbReference type="Proteomes" id="UP000036780"/>
    </source>
</evidence>
<dbReference type="AlphaFoldDB" id="A0A0L0QUH2"/>